<dbReference type="InterPro" id="IPR036390">
    <property type="entry name" value="WH_DNA-bd_sf"/>
</dbReference>
<dbReference type="PANTHER" id="PTHR40068:SF1">
    <property type="entry name" value="TRANSCRIPTION REPRESSOR NIAR-RELATED"/>
    <property type="match status" value="1"/>
</dbReference>
<protein>
    <submittedName>
        <fullName evidence="4">Transcriptional regulator</fullName>
    </submittedName>
</protein>
<name>A0A2X3VIJ4_9STRE</name>
<dbReference type="GO" id="GO:0046872">
    <property type="term" value="F:metal ion binding"/>
    <property type="evidence" value="ECO:0007669"/>
    <property type="project" value="UniProtKB-KW"/>
</dbReference>
<feature type="binding site" evidence="1">
    <location>
        <position position="87"/>
    </location>
    <ligand>
        <name>Ni(2+)</name>
        <dbReference type="ChEBI" id="CHEBI:49786"/>
    </ligand>
</feature>
<evidence type="ECO:0000259" key="3">
    <source>
        <dbReference type="Pfam" id="PF08279"/>
    </source>
</evidence>
<feature type="domain" description="Helix-turn-helix type 11" evidence="3">
    <location>
        <begin position="6"/>
        <end position="58"/>
    </location>
</feature>
<dbReference type="InterPro" id="IPR026043">
    <property type="entry name" value="NadR"/>
</dbReference>
<accession>A0A2X3VIJ4</accession>
<sequence>MKANERRQQILALLQTSPEPLAAGRLAKELKVSRQIIVGDVALLRAESHDIIATHRGYLLSEKLQPLQHQFQAKVVCKHGPEAVQEEFELIIANGGRILDVEVEHPLYGLITAPLNIGDEEDIAFYLSKLADHKDSLLSRLTDGIHLHTIACQDKATFDRITAALDRAAISYKG</sequence>
<dbReference type="PANTHER" id="PTHR40068">
    <property type="entry name" value="TRANSCRIPTION REPRESSOR NIAR-RELATED"/>
    <property type="match status" value="1"/>
</dbReference>
<gene>
    <name evidence="4" type="primary">nadR</name>
    <name evidence="4" type="ORF">NCTC12278_01722</name>
</gene>
<dbReference type="Pfam" id="PF08279">
    <property type="entry name" value="HTH_11"/>
    <property type="match status" value="1"/>
</dbReference>
<dbReference type="STRING" id="1123303.GCA_000372425_01282"/>
<dbReference type="InterPro" id="IPR035922">
    <property type="entry name" value="3H_dom_sf"/>
</dbReference>
<dbReference type="EMBL" id="LS483343">
    <property type="protein sequence ID" value="SQF41124.1"/>
    <property type="molecule type" value="Genomic_DNA"/>
</dbReference>
<feature type="binding site" evidence="1">
    <location>
        <position position="146"/>
    </location>
    <ligand>
        <name>Ni(2+)</name>
        <dbReference type="ChEBI" id="CHEBI:49786"/>
    </ligand>
</feature>
<feature type="binding site" evidence="1">
    <location>
        <position position="148"/>
    </location>
    <ligand>
        <name>Ni(2+)</name>
        <dbReference type="ChEBI" id="CHEBI:49786"/>
    </ligand>
</feature>
<dbReference type="KEGG" id="sfer:NCTC12278_01722"/>
<keyword evidence="1" id="KW-0479">Metal-binding</keyword>
<keyword evidence="5" id="KW-1185">Reference proteome</keyword>
<evidence type="ECO:0000313" key="5">
    <source>
        <dbReference type="Proteomes" id="UP000249495"/>
    </source>
</evidence>
<dbReference type="Proteomes" id="UP000249495">
    <property type="component" value="Chromosome 1"/>
</dbReference>
<dbReference type="InterPro" id="IPR013196">
    <property type="entry name" value="HTH_11"/>
</dbReference>
<dbReference type="InterPro" id="IPR004173">
    <property type="entry name" value="3H_domain"/>
</dbReference>
<dbReference type="SUPFAM" id="SSF75500">
    <property type="entry name" value="Putative transcriptional regulator TM1602, C-terminal domain"/>
    <property type="match status" value="1"/>
</dbReference>
<dbReference type="Pfam" id="PF02829">
    <property type="entry name" value="3H"/>
    <property type="match status" value="1"/>
</dbReference>
<evidence type="ECO:0000256" key="1">
    <source>
        <dbReference type="PIRSR" id="PIRSR037847-1"/>
    </source>
</evidence>
<evidence type="ECO:0000259" key="2">
    <source>
        <dbReference type="Pfam" id="PF02829"/>
    </source>
</evidence>
<reference evidence="4 5" key="1">
    <citation type="submission" date="2018-06" db="EMBL/GenBank/DDBJ databases">
        <authorList>
            <consortium name="Pathogen Informatics"/>
            <person name="Doyle S."/>
        </authorList>
    </citation>
    <scope>NUCLEOTIDE SEQUENCE [LARGE SCALE GENOMIC DNA]</scope>
    <source>
        <strain evidence="4 5">NCTC12278</strain>
    </source>
</reference>
<proteinExistence type="predicted"/>
<dbReference type="AlphaFoldDB" id="A0A2X3VIJ4"/>
<evidence type="ECO:0000313" key="4">
    <source>
        <dbReference type="EMBL" id="SQF41124.1"/>
    </source>
</evidence>
<dbReference type="Gene3D" id="1.10.10.10">
    <property type="entry name" value="Winged helix-like DNA-binding domain superfamily/Winged helix DNA-binding domain"/>
    <property type="match status" value="1"/>
</dbReference>
<organism evidence="4 5">
    <name type="scientific">Streptococcus ferus</name>
    <dbReference type="NCBI Taxonomy" id="1345"/>
    <lineage>
        <taxon>Bacteria</taxon>
        <taxon>Bacillati</taxon>
        <taxon>Bacillota</taxon>
        <taxon>Bacilli</taxon>
        <taxon>Lactobacillales</taxon>
        <taxon>Streptococcaceae</taxon>
        <taxon>Streptococcus</taxon>
    </lineage>
</organism>
<feature type="binding site" evidence="1">
    <location>
        <position position="79"/>
    </location>
    <ligand>
        <name>Ni(2+)</name>
        <dbReference type="ChEBI" id="CHEBI:49786"/>
    </ligand>
</feature>
<dbReference type="OrthoDB" id="9792661at2"/>
<dbReference type="InterPro" id="IPR036388">
    <property type="entry name" value="WH-like_DNA-bd_sf"/>
</dbReference>
<keyword evidence="1" id="KW-0533">Nickel</keyword>
<dbReference type="SUPFAM" id="SSF46785">
    <property type="entry name" value="Winged helix' DNA-binding domain"/>
    <property type="match status" value="1"/>
</dbReference>
<dbReference type="PIRSF" id="PIRSF037847">
    <property type="entry name" value="NiaR"/>
    <property type="match status" value="1"/>
</dbReference>
<dbReference type="RefSeq" id="WP_018030604.1">
    <property type="nucleotide sequence ID" value="NZ_LS483343.1"/>
</dbReference>
<dbReference type="Gene3D" id="3.30.1340.20">
    <property type="entry name" value="3H domain"/>
    <property type="match status" value="1"/>
</dbReference>
<feature type="domain" description="3H" evidence="2">
    <location>
        <begin position="75"/>
        <end position="168"/>
    </location>
</feature>